<name>A0ABT9PCC0_9ACTN</name>
<comment type="caution">
    <text evidence="2">The sequence shown here is derived from an EMBL/GenBank/DDBJ whole genome shotgun (WGS) entry which is preliminary data.</text>
</comment>
<feature type="transmembrane region" description="Helical" evidence="1">
    <location>
        <begin position="180"/>
        <end position="209"/>
    </location>
</feature>
<feature type="transmembrane region" description="Helical" evidence="1">
    <location>
        <begin position="148"/>
        <end position="168"/>
    </location>
</feature>
<dbReference type="InterPro" id="IPR007136">
    <property type="entry name" value="DUF347"/>
</dbReference>
<dbReference type="RefSeq" id="WP_307249415.1">
    <property type="nucleotide sequence ID" value="NZ_JAUSQZ010000001.1"/>
</dbReference>
<dbReference type="EMBL" id="JAUSQZ010000001">
    <property type="protein sequence ID" value="MDP9830351.1"/>
    <property type="molecule type" value="Genomic_DNA"/>
</dbReference>
<dbReference type="Proteomes" id="UP001235712">
    <property type="component" value="Unassembled WGS sequence"/>
</dbReference>
<gene>
    <name evidence="2" type="ORF">J2S57_006100</name>
</gene>
<feature type="transmembrane region" description="Helical" evidence="1">
    <location>
        <begin position="230"/>
        <end position="254"/>
    </location>
</feature>
<keyword evidence="1" id="KW-0812">Transmembrane</keyword>
<accession>A0ABT9PCC0</accession>
<protein>
    <submittedName>
        <fullName evidence="2">Membrane-anchored protein</fullName>
    </submittedName>
</protein>
<organism evidence="2 3">
    <name type="scientific">Kineosporia succinea</name>
    <dbReference type="NCBI Taxonomy" id="84632"/>
    <lineage>
        <taxon>Bacteria</taxon>
        <taxon>Bacillati</taxon>
        <taxon>Actinomycetota</taxon>
        <taxon>Actinomycetes</taxon>
        <taxon>Kineosporiales</taxon>
        <taxon>Kineosporiaceae</taxon>
        <taxon>Kineosporia</taxon>
    </lineage>
</organism>
<evidence type="ECO:0000313" key="3">
    <source>
        <dbReference type="Proteomes" id="UP001235712"/>
    </source>
</evidence>
<proteinExistence type="predicted"/>
<keyword evidence="3" id="KW-1185">Reference proteome</keyword>
<feature type="transmembrane region" description="Helical" evidence="1">
    <location>
        <begin position="51"/>
        <end position="72"/>
    </location>
</feature>
<evidence type="ECO:0000313" key="2">
    <source>
        <dbReference type="EMBL" id="MDP9830351.1"/>
    </source>
</evidence>
<feature type="transmembrane region" description="Helical" evidence="1">
    <location>
        <begin position="79"/>
        <end position="98"/>
    </location>
</feature>
<reference evidence="2 3" key="1">
    <citation type="submission" date="2023-07" db="EMBL/GenBank/DDBJ databases">
        <title>Sequencing the genomes of 1000 actinobacteria strains.</title>
        <authorList>
            <person name="Klenk H.-P."/>
        </authorList>
    </citation>
    <scope>NUCLEOTIDE SEQUENCE [LARGE SCALE GENOMIC DNA]</scope>
    <source>
        <strain evidence="2 3">DSM 44388</strain>
    </source>
</reference>
<evidence type="ECO:0000256" key="1">
    <source>
        <dbReference type="SAM" id="Phobius"/>
    </source>
</evidence>
<feature type="transmembrane region" description="Helical" evidence="1">
    <location>
        <begin position="110"/>
        <end position="128"/>
    </location>
</feature>
<keyword evidence="1" id="KW-0472">Membrane</keyword>
<dbReference type="Pfam" id="PF03988">
    <property type="entry name" value="DUF347"/>
    <property type="match status" value="3"/>
</dbReference>
<keyword evidence="1" id="KW-1133">Transmembrane helix</keyword>
<sequence>MTTNTAAHLTPGPKAHQMLNKVPEITVWFWIIKILCTTVGESFADWINMTLGVGLASTALFFTVVFAVVLTVQMRLKRYVPVAYWLTVVVVSITGTLFTDVLTDRQGLPLKYSSLGFGVLLAVVLGAWYARERTLSIHSIVTVPREAFYWLTVLVTFALGTATGDWTLELTGWGPGTAVLLPAALIALVAVCRWGGGQPVLAFWLAYVLTRPLGANIGDWLATPRPERGLGLGTAGTSVVFLIAIAATVAHLTHSRADTIAGDHELTSAADPKRHRLALGVYAVAALGTTLLLHHTSQQPHADPLAEGETSASGVQLSPARAQENLPAPDVAALLAITRNIGTSVSRGDRAGALACAKNLETLWDEGQSRLQPLDGAAWGFYDTEIDHVLTAVRTSAPDRTREQDAVAALLTSLS</sequence>